<evidence type="ECO:0000256" key="3">
    <source>
        <dbReference type="ARBA" id="ARBA00022806"/>
    </source>
</evidence>
<evidence type="ECO:0000256" key="6">
    <source>
        <dbReference type="SAM" id="MobiDB-lite"/>
    </source>
</evidence>
<dbReference type="PROSITE" id="PS51192">
    <property type="entry name" value="HELICASE_ATP_BIND_1"/>
    <property type="match status" value="1"/>
</dbReference>
<name>A0A6J1HMW3_CUCMO</name>
<feature type="compositionally biased region" description="Basic residues" evidence="6">
    <location>
        <begin position="12"/>
        <end position="21"/>
    </location>
</feature>
<dbReference type="GO" id="GO:0003676">
    <property type="term" value="F:nucleic acid binding"/>
    <property type="evidence" value="ECO:0007669"/>
    <property type="project" value="InterPro"/>
</dbReference>
<dbReference type="PROSITE" id="PS51194">
    <property type="entry name" value="HELICASE_CTER"/>
    <property type="match status" value="1"/>
</dbReference>
<dbReference type="InterPro" id="IPR014001">
    <property type="entry name" value="Helicase_ATP-bd"/>
</dbReference>
<gene>
    <name evidence="11 12 13" type="primary">LOC111464380</name>
</gene>
<feature type="compositionally biased region" description="Gly residues" evidence="6">
    <location>
        <begin position="101"/>
        <end position="110"/>
    </location>
</feature>
<dbReference type="SMART" id="SM00490">
    <property type="entry name" value="HELICc"/>
    <property type="match status" value="1"/>
</dbReference>
<dbReference type="GO" id="GO:0005829">
    <property type="term" value="C:cytosol"/>
    <property type="evidence" value="ECO:0007669"/>
    <property type="project" value="TreeGrafter"/>
</dbReference>
<dbReference type="InterPro" id="IPR027417">
    <property type="entry name" value="P-loop_NTPase"/>
</dbReference>
<evidence type="ECO:0000313" key="10">
    <source>
        <dbReference type="Proteomes" id="UP000504609"/>
    </source>
</evidence>
<dbReference type="SMR" id="A0A6J1HMW3"/>
<keyword evidence="2" id="KW-0378">Hydrolase</keyword>
<dbReference type="InterPro" id="IPR001650">
    <property type="entry name" value="Helicase_C-like"/>
</dbReference>
<dbReference type="AlphaFoldDB" id="A0A6J1HMW3"/>
<dbReference type="GeneID" id="111464380"/>
<dbReference type="InterPro" id="IPR000629">
    <property type="entry name" value="RNA-helicase_DEAD-box_CS"/>
</dbReference>
<dbReference type="CDD" id="cd17946">
    <property type="entry name" value="DEADc_DDX24"/>
    <property type="match status" value="1"/>
</dbReference>
<dbReference type="SUPFAM" id="SSF52540">
    <property type="entry name" value="P-loop containing nucleoside triphosphate hydrolases"/>
    <property type="match status" value="1"/>
</dbReference>
<dbReference type="RefSeq" id="XP_022964344.1">
    <property type="nucleotide sequence ID" value="XM_023108576.1"/>
</dbReference>
<dbReference type="RefSeq" id="XP_022964343.1">
    <property type="nucleotide sequence ID" value="XM_023108575.1"/>
</dbReference>
<feature type="region of interest" description="Disordered" evidence="6">
    <location>
        <begin position="69"/>
        <end position="179"/>
    </location>
</feature>
<dbReference type="InterPro" id="IPR050079">
    <property type="entry name" value="DEAD_box_RNA_helicase"/>
</dbReference>
<evidence type="ECO:0000259" key="9">
    <source>
        <dbReference type="PROSITE" id="PS51195"/>
    </source>
</evidence>
<feature type="compositionally biased region" description="Basic and acidic residues" evidence="6">
    <location>
        <begin position="22"/>
        <end position="31"/>
    </location>
</feature>
<feature type="short sequence motif" description="Q motif" evidence="5">
    <location>
        <begin position="218"/>
        <end position="246"/>
    </location>
</feature>
<keyword evidence="3 11" id="KW-0347">Helicase</keyword>
<dbReference type="GO" id="GO:0005524">
    <property type="term" value="F:ATP binding"/>
    <property type="evidence" value="ECO:0007669"/>
    <property type="project" value="UniProtKB-KW"/>
</dbReference>
<dbReference type="PROSITE" id="PS51195">
    <property type="entry name" value="Q_MOTIF"/>
    <property type="match status" value="1"/>
</dbReference>
<dbReference type="InterPro" id="IPR011545">
    <property type="entry name" value="DEAD/DEAH_box_helicase_dom"/>
</dbReference>
<dbReference type="GO" id="GO:0003724">
    <property type="term" value="F:RNA helicase activity"/>
    <property type="evidence" value="ECO:0007669"/>
    <property type="project" value="InterPro"/>
</dbReference>
<dbReference type="GO" id="GO:0016787">
    <property type="term" value="F:hydrolase activity"/>
    <property type="evidence" value="ECO:0007669"/>
    <property type="project" value="UniProtKB-KW"/>
</dbReference>
<evidence type="ECO:0000313" key="13">
    <source>
        <dbReference type="RefSeq" id="XP_022964344.1"/>
    </source>
</evidence>
<accession>A0A6J1HMW3</accession>
<evidence type="ECO:0000256" key="4">
    <source>
        <dbReference type="ARBA" id="ARBA00022840"/>
    </source>
</evidence>
<organism evidence="10 13">
    <name type="scientific">Cucurbita moschata</name>
    <name type="common">Winter crookneck squash</name>
    <name type="synonym">Cucurbita pepo var. moschata</name>
    <dbReference type="NCBI Taxonomy" id="3662"/>
    <lineage>
        <taxon>Eukaryota</taxon>
        <taxon>Viridiplantae</taxon>
        <taxon>Streptophyta</taxon>
        <taxon>Embryophyta</taxon>
        <taxon>Tracheophyta</taxon>
        <taxon>Spermatophyta</taxon>
        <taxon>Magnoliopsida</taxon>
        <taxon>eudicotyledons</taxon>
        <taxon>Gunneridae</taxon>
        <taxon>Pentapetalae</taxon>
        <taxon>rosids</taxon>
        <taxon>fabids</taxon>
        <taxon>Cucurbitales</taxon>
        <taxon>Cucurbitaceae</taxon>
        <taxon>Cucurbiteae</taxon>
        <taxon>Cucurbita</taxon>
    </lineage>
</organism>
<feature type="compositionally biased region" description="Basic residues" evidence="6">
    <location>
        <begin position="826"/>
        <end position="851"/>
    </location>
</feature>
<evidence type="ECO:0000313" key="11">
    <source>
        <dbReference type="RefSeq" id="XP_022964342.1"/>
    </source>
</evidence>
<feature type="compositionally biased region" description="Basic residues" evidence="6">
    <location>
        <begin position="128"/>
        <end position="143"/>
    </location>
</feature>
<keyword evidence="1" id="KW-0547">Nucleotide-binding</keyword>
<feature type="domain" description="Helicase ATP-binding" evidence="7">
    <location>
        <begin position="250"/>
        <end position="466"/>
    </location>
</feature>
<evidence type="ECO:0000256" key="1">
    <source>
        <dbReference type="ARBA" id="ARBA00022741"/>
    </source>
</evidence>
<dbReference type="RefSeq" id="XP_022964342.1">
    <property type="nucleotide sequence ID" value="XM_023108574.1"/>
</dbReference>
<feature type="region of interest" description="Disordered" evidence="6">
    <location>
        <begin position="803"/>
        <end position="851"/>
    </location>
</feature>
<evidence type="ECO:0000256" key="2">
    <source>
        <dbReference type="ARBA" id="ARBA00022801"/>
    </source>
</evidence>
<dbReference type="KEGG" id="cmos:111464380"/>
<keyword evidence="4" id="KW-0067">ATP-binding</keyword>
<protein>
    <submittedName>
        <fullName evidence="11 12">DEAD-box ATP-dependent RNA helicase 13</fullName>
    </submittedName>
</protein>
<evidence type="ECO:0000259" key="7">
    <source>
        <dbReference type="PROSITE" id="PS51192"/>
    </source>
</evidence>
<dbReference type="CDD" id="cd18787">
    <property type="entry name" value="SF2_C_DEAD"/>
    <property type="match status" value="1"/>
</dbReference>
<proteinExistence type="predicted"/>
<feature type="domain" description="DEAD-box RNA helicase Q" evidence="9">
    <location>
        <begin position="218"/>
        <end position="246"/>
    </location>
</feature>
<dbReference type="Proteomes" id="UP000504609">
    <property type="component" value="Unplaced"/>
</dbReference>
<reference evidence="11 12" key="1">
    <citation type="submission" date="2025-04" db="UniProtKB">
        <authorList>
            <consortium name="RefSeq"/>
        </authorList>
    </citation>
    <scope>IDENTIFICATION</scope>
    <source>
        <tissue evidence="11 12">Young leaves</tissue>
    </source>
</reference>
<evidence type="ECO:0000313" key="12">
    <source>
        <dbReference type="RefSeq" id="XP_022964343.1"/>
    </source>
</evidence>
<dbReference type="PANTHER" id="PTHR47959">
    <property type="entry name" value="ATP-DEPENDENT RNA HELICASE RHLE-RELATED"/>
    <property type="match status" value="1"/>
</dbReference>
<feature type="region of interest" description="Disordered" evidence="6">
    <location>
        <begin position="1"/>
        <end position="36"/>
    </location>
</feature>
<dbReference type="PANTHER" id="PTHR47959:SF1">
    <property type="entry name" value="ATP-DEPENDENT RNA HELICASE DBPA"/>
    <property type="match status" value="1"/>
</dbReference>
<dbReference type="InterPro" id="IPR014014">
    <property type="entry name" value="RNA_helicase_DEAD_Q_motif"/>
</dbReference>
<evidence type="ECO:0000256" key="5">
    <source>
        <dbReference type="PROSITE-ProRule" id="PRU00552"/>
    </source>
</evidence>
<feature type="compositionally biased region" description="Basic and acidic residues" evidence="6">
    <location>
        <begin position="810"/>
        <end position="825"/>
    </location>
</feature>
<keyword evidence="10" id="KW-1185">Reference proteome</keyword>
<dbReference type="Pfam" id="PF00270">
    <property type="entry name" value="DEAD"/>
    <property type="match status" value="1"/>
</dbReference>
<dbReference type="Gene3D" id="3.40.50.300">
    <property type="entry name" value="P-loop containing nucleotide triphosphate hydrolases"/>
    <property type="match status" value="2"/>
</dbReference>
<dbReference type="SMART" id="SM00487">
    <property type="entry name" value="DEXDc"/>
    <property type="match status" value="1"/>
</dbReference>
<sequence length="851" mass="95162">MAEDPMQSISSQKRRPKRKRIQKDPELDRLDSLSWKSSIPRDDALSAFIGSNDLEGGFLSLEEIDEAEYGLTIPKPETVKQKLTSTASKKSKKGEQDNVDGCGGASGDGEGSMNKEEGDNMSMETNKKGKKEKKKKKKKKKNKVNNEAPTSEEDVAENIGGSDSDGIETEVGDEMDGGDDLEMEKKLQKKKKGTKDHGIDKEIKDEVEKVAVDETEYYAWNELRLHPLLMKSIYKLGFKEPTAIQKACIPAAAYQGKDVVGAAETGSGKTLAFGLPILQRLLDEREKSGKKSEEEGVDAGRYAPRSLLRALIITPTRELAIQVTDHLKAVAVGTNIRVVPIVGGMSTEKQERLLRMRPEIVVGTPGRLWELMSGGEKHLVELQTLSFFVLDEADRMIENGHFRELQSIIDMLPAANCSTENPQNAENSLTIPSSQRKKRQTLVFSATLSLSSDFRKKLKRGSSRPSQSGGMDGLNSIEALSERAGIRPNVAIINLTNTSVLANNLEESFIECREEDKDAYLYYILSVYGKGRTIVFCTSIAALRHISALLCIVGINVLTLHAQRQQRARLKAIDRFRGRENGILIATDVAARGLDIPGVRTVVHYQLPHSAEVYVHRSGRTARASADGCSIALVSANETSKFATLCKSFSKESFQRFPVDNSYMPEVLKRLSLARQIDKILRKDSQEKAKKTWFERNAELVELVVDNDDSEDERANNHKQKKFGSMQLKKLQEELDKLLSHPLQPKSFSHRYLAGAGVSPLLQHQFEEMVKQNGTVQNTGDNKRRKLAAIGQDLTEPLQALRTGGQQVHMDAKEMADKRKKVENLRRKKKEEKKRLRDQRRNKRKQMKGKI</sequence>
<feature type="domain" description="Helicase C-terminal" evidence="8">
    <location>
        <begin position="504"/>
        <end position="672"/>
    </location>
</feature>
<dbReference type="PROSITE" id="PS00039">
    <property type="entry name" value="DEAD_ATP_HELICASE"/>
    <property type="match status" value="1"/>
</dbReference>
<dbReference type="Pfam" id="PF00271">
    <property type="entry name" value="Helicase_C"/>
    <property type="match status" value="1"/>
</dbReference>
<evidence type="ECO:0000259" key="8">
    <source>
        <dbReference type="PROSITE" id="PS51194"/>
    </source>
</evidence>
<feature type="compositionally biased region" description="Acidic residues" evidence="6">
    <location>
        <begin position="165"/>
        <end position="179"/>
    </location>
</feature>